<dbReference type="PANTHER" id="PTHR30576">
    <property type="entry name" value="COLANIC BIOSYNTHESIS UDP-GLUCOSE LIPID CARRIER TRANSFERASE"/>
    <property type="match status" value="1"/>
</dbReference>
<sequence>MRGDTRSIEPGEQARMAAAPPKTSEGVRWWAGGHPVYEILKRGIDIVGATVGLVLTSPIMAAAAIAVRLESPGPAIFRQVRVGQHGVPFTLYKFRGMYVNARERFPELYAYKYSPEELPTLVFHPKDDPRVTRVGRFLRRTSIDELPNLWNVLKGDMSLVGPRPEIPEMIPYYGDAAETILSIKPGVTSPAKVSGRDELTFTETLALDLEYVKNRSLWLDLRILWQTAIAVLRQDGVA</sequence>
<keyword evidence="5" id="KW-1185">Reference proteome</keyword>
<dbReference type="STRING" id="479434.Sthe_2755"/>
<evidence type="ECO:0000313" key="5">
    <source>
        <dbReference type="Proteomes" id="UP000002027"/>
    </source>
</evidence>
<evidence type="ECO:0000259" key="3">
    <source>
        <dbReference type="Pfam" id="PF02397"/>
    </source>
</evidence>
<accession>D1C8M6</accession>
<evidence type="ECO:0000256" key="1">
    <source>
        <dbReference type="ARBA" id="ARBA00006464"/>
    </source>
</evidence>
<dbReference type="GO" id="GO:0047360">
    <property type="term" value="F:undecaprenyl-phosphate galactose phosphotransferase activity"/>
    <property type="evidence" value="ECO:0007669"/>
    <property type="project" value="UniProtKB-EC"/>
</dbReference>
<reference evidence="5" key="1">
    <citation type="submission" date="2009-11" db="EMBL/GenBank/DDBJ databases">
        <title>The complete chromosome 2 of Sphaerobacter thermophilus DSM 20745.</title>
        <authorList>
            <person name="Lucas S."/>
            <person name="Copeland A."/>
            <person name="Lapidus A."/>
            <person name="Glavina del Rio T."/>
            <person name="Dalin E."/>
            <person name="Tice H."/>
            <person name="Bruce D."/>
            <person name="Goodwin L."/>
            <person name="Pitluck S."/>
            <person name="Kyrpides N."/>
            <person name="Mavromatis K."/>
            <person name="Ivanova N."/>
            <person name="Mikhailova N."/>
            <person name="LaButti K.M."/>
            <person name="Clum A."/>
            <person name="Sun H.I."/>
            <person name="Brettin T."/>
            <person name="Detter J.C."/>
            <person name="Han C."/>
            <person name="Larimer F."/>
            <person name="Land M."/>
            <person name="Hauser L."/>
            <person name="Markowitz V."/>
            <person name="Cheng J.F."/>
            <person name="Hugenholtz P."/>
            <person name="Woyke T."/>
            <person name="Wu D."/>
            <person name="Steenblock K."/>
            <person name="Schneider S."/>
            <person name="Pukall R."/>
            <person name="Goeker M."/>
            <person name="Klenk H.P."/>
            <person name="Eisen J.A."/>
        </authorList>
    </citation>
    <scope>NUCLEOTIDE SEQUENCE [LARGE SCALE GENOMIC DNA]</scope>
    <source>
        <strain evidence="5">ATCC 49802 / DSM 20745 / S 6022</strain>
    </source>
</reference>
<dbReference type="InterPro" id="IPR003362">
    <property type="entry name" value="Bact_transf"/>
</dbReference>
<dbReference type="FunCoup" id="D1C8M6">
    <property type="interactions" value="69"/>
</dbReference>
<feature type="region of interest" description="Disordered" evidence="2">
    <location>
        <begin position="1"/>
        <end position="21"/>
    </location>
</feature>
<dbReference type="EMBL" id="CP001824">
    <property type="protein sequence ID" value="ACZ40169.1"/>
    <property type="molecule type" value="Genomic_DNA"/>
</dbReference>
<dbReference type="HOGENOM" id="CLU_024920_1_0_0"/>
<protein>
    <submittedName>
        <fullName evidence="4">Undecaprenyl-phosphate galactose phosphotransferase</fullName>
        <ecNumber evidence="4">2.7.8.6</ecNumber>
    </submittedName>
</protein>
<dbReference type="eggNOG" id="COG2148">
    <property type="taxonomic scope" value="Bacteria"/>
</dbReference>
<proteinExistence type="inferred from homology"/>
<comment type="similarity">
    <text evidence="1">Belongs to the bacterial sugar transferase family.</text>
</comment>
<dbReference type="InParanoid" id="D1C8M6"/>
<evidence type="ECO:0000313" key="4">
    <source>
        <dbReference type="EMBL" id="ACZ40169.1"/>
    </source>
</evidence>
<evidence type="ECO:0000256" key="2">
    <source>
        <dbReference type="SAM" id="MobiDB-lite"/>
    </source>
</evidence>
<dbReference type="PANTHER" id="PTHR30576:SF0">
    <property type="entry name" value="UNDECAPRENYL-PHOSPHATE N-ACETYLGALACTOSAMINYL 1-PHOSPHATE TRANSFERASE-RELATED"/>
    <property type="match status" value="1"/>
</dbReference>
<dbReference type="Pfam" id="PF02397">
    <property type="entry name" value="Bac_transf"/>
    <property type="match status" value="1"/>
</dbReference>
<name>D1C8M6_SPHTD</name>
<dbReference type="AlphaFoldDB" id="D1C8M6"/>
<gene>
    <name evidence="4" type="ordered locus">Sthe_2755</name>
</gene>
<dbReference type="KEGG" id="sti:Sthe_2755"/>
<feature type="domain" description="Bacterial sugar transferase" evidence="3">
    <location>
        <begin position="41"/>
        <end position="232"/>
    </location>
</feature>
<reference evidence="4 5" key="2">
    <citation type="journal article" date="2010" name="Stand. Genomic Sci.">
        <title>Complete genome sequence of Desulfohalobium retbaense type strain (HR(100)).</title>
        <authorList>
            <person name="Spring S."/>
            <person name="Nolan M."/>
            <person name="Lapidus A."/>
            <person name="Glavina Del Rio T."/>
            <person name="Copeland A."/>
            <person name="Tice H."/>
            <person name="Cheng J.F."/>
            <person name="Lucas S."/>
            <person name="Land M."/>
            <person name="Chen F."/>
            <person name="Bruce D."/>
            <person name="Goodwin L."/>
            <person name="Pitluck S."/>
            <person name="Ivanova N."/>
            <person name="Mavromatis K."/>
            <person name="Mikhailova N."/>
            <person name="Pati A."/>
            <person name="Chen A."/>
            <person name="Palaniappan K."/>
            <person name="Hauser L."/>
            <person name="Chang Y.J."/>
            <person name="Jeffries C.D."/>
            <person name="Munk C."/>
            <person name="Kiss H."/>
            <person name="Chain P."/>
            <person name="Han C."/>
            <person name="Brettin T."/>
            <person name="Detter J.C."/>
            <person name="Schuler E."/>
            <person name="Goker M."/>
            <person name="Rohde M."/>
            <person name="Bristow J."/>
            <person name="Eisen J.A."/>
            <person name="Markowitz V."/>
            <person name="Hugenholtz P."/>
            <person name="Kyrpides N.C."/>
            <person name="Klenk H.P."/>
        </authorList>
    </citation>
    <scope>NUCLEOTIDE SEQUENCE [LARGE SCALE GENOMIC DNA]</scope>
    <source>
        <strain evidence="5">ATCC 49802 / DSM 20745 / S 6022</strain>
    </source>
</reference>
<dbReference type="Proteomes" id="UP000002027">
    <property type="component" value="Chromosome 2"/>
</dbReference>
<dbReference type="EC" id="2.7.8.6" evidence="4"/>
<keyword evidence="4" id="KW-0808">Transferase</keyword>
<organism evidence="4 5">
    <name type="scientific">Sphaerobacter thermophilus (strain ATCC 49802 / DSM 20745 / KCCM 41009 / NCIMB 13125 / S 6022)</name>
    <dbReference type="NCBI Taxonomy" id="479434"/>
    <lineage>
        <taxon>Bacteria</taxon>
        <taxon>Pseudomonadati</taxon>
        <taxon>Thermomicrobiota</taxon>
        <taxon>Thermomicrobia</taxon>
        <taxon>Sphaerobacterales</taxon>
        <taxon>Sphaerobacterineae</taxon>
        <taxon>Sphaerobacteraceae</taxon>
        <taxon>Sphaerobacter</taxon>
    </lineage>
</organism>